<accession>A0ABD1YES7</accession>
<evidence type="ECO:0000313" key="2">
    <source>
        <dbReference type="Proteomes" id="UP001605036"/>
    </source>
</evidence>
<organism evidence="1 2">
    <name type="scientific">Riccia fluitans</name>
    <dbReference type="NCBI Taxonomy" id="41844"/>
    <lineage>
        <taxon>Eukaryota</taxon>
        <taxon>Viridiplantae</taxon>
        <taxon>Streptophyta</taxon>
        <taxon>Embryophyta</taxon>
        <taxon>Marchantiophyta</taxon>
        <taxon>Marchantiopsida</taxon>
        <taxon>Marchantiidae</taxon>
        <taxon>Marchantiales</taxon>
        <taxon>Ricciaceae</taxon>
        <taxon>Riccia</taxon>
    </lineage>
</organism>
<reference evidence="1 2" key="1">
    <citation type="submission" date="2024-09" db="EMBL/GenBank/DDBJ databases">
        <title>Chromosome-scale assembly of Riccia fluitans.</title>
        <authorList>
            <person name="Paukszto L."/>
            <person name="Sawicki J."/>
            <person name="Karawczyk K."/>
            <person name="Piernik-Szablinska J."/>
            <person name="Szczecinska M."/>
            <person name="Mazdziarz M."/>
        </authorList>
    </citation>
    <scope>NUCLEOTIDE SEQUENCE [LARGE SCALE GENOMIC DNA]</scope>
    <source>
        <strain evidence="1">Rf_01</strain>
        <tissue evidence="1">Aerial parts of the thallus</tissue>
    </source>
</reference>
<keyword evidence="2" id="KW-1185">Reference proteome</keyword>
<name>A0ABD1YES7_9MARC</name>
<proteinExistence type="predicted"/>
<gene>
    <name evidence="1" type="ORF">R1flu_008249</name>
</gene>
<dbReference type="AlphaFoldDB" id="A0ABD1YES7"/>
<sequence>MAIHPIVPSWLPRPPTVGFEELSLLTRDEVFLHLKFDCLKTEGILFIDGNLFARGAVGPQGQLPVNVSREGLKEYLDFPGNEDSSRVVSSSVIEAEFLNRIGHKSLKDAWTIVACWFNYRNTQPRNEMWFIDDLGSLLLLGWTNEDRASTAKFWEGWQAIVQLLCTKFLAQMMRQNQEGPLLLGDEQRNAFGDTQAQWDAERCKLVCERDRLKKNLLKVQDVLVDVEQWKEAL</sequence>
<comment type="caution">
    <text evidence="1">The sequence shown here is derived from an EMBL/GenBank/DDBJ whole genome shotgun (WGS) entry which is preliminary data.</text>
</comment>
<dbReference type="Proteomes" id="UP001605036">
    <property type="component" value="Unassembled WGS sequence"/>
</dbReference>
<dbReference type="EMBL" id="JBHFFA010000005">
    <property type="protein sequence ID" value="KAL2624004.1"/>
    <property type="molecule type" value="Genomic_DNA"/>
</dbReference>
<evidence type="ECO:0000313" key="1">
    <source>
        <dbReference type="EMBL" id="KAL2624004.1"/>
    </source>
</evidence>
<protein>
    <submittedName>
        <fullName evidence="1">Uncharacterized protein</fullName>
    </submittedName>
</protein>